<proteinExistence type="predicted"/>
<evidence type="ECO:0000256" key="1">
    <source>
        <dbReference type="SAM" id="MobiDB-lite"/>
    </source>
</evidence>
<evidence type="ECO:0000313" key="3">
    <source>
        <dbReference type="Proteomes" id="UP000324748"/>
    </source>
</evidence>
<accession>A0A5B0P3G2</accession>
<evidence type="ECO:0000313" key="2">
    <source>
        <dbReference type="EMBL" id="KAA1095224.1"/>
    </source>
</evidence>
<dbReference type="EMBL" id="VSWC01000079">
    <property type="protein sequence ID" value="KAA1095224.1"/>
    <property type="molecule type" value="Genomic_DNA"/>
</dbReference>
<protein>
    <submittedName>
        <fullName evidence="2">Uncharacterized protein</fullName>
    </submittedName>
</protein>
<gene>
    <name evidence="2" type="ORF">PGT21_036706</name>
</gene>
<sequence>MSAYGRQTRARDRKRAGPFDHILTTVFDGKVPTYLHITTWSRKKRVDRACCDGHQQPPTNPKRKDTQPNICQNPPPGTVKSVSMWNGQSPPNPSASSFLCGR</sequence>
<name>A0A5B0P3G2_PUCGR</name>
<feature type="compositionally biased region" description="Polar residues" evidence="1">
    <location>
        <begin position="80"/>
        <end position="102"/>
    </location>
</feature>
<feature type="region of interest" description="Disordered" evidence="1">
    <location>
        <begin position="45"/>
        <end position="102"/>
    </location>
</feature>
<dbReference type="Proteomes" id="UP000324748">
    <property type="component" value="Unassembled WGS sequence"/>
</dbReference>
<organism evidence="2 3">
    <name type="scientific">Puccinia graminis f. sp. tritici</name>
    <dbReference type="NCBI Taxonomy" id="56615"/>
    <lineage>
        <taxon>Eukaryota</taxon>
        <taxon>Fungi</taxon>
        <taxon>Dikarya</taxon>
        <taxon>Basidiomycota</taxon>
        <taxon>Pucciniomycotina</taxon>
        <taxon>Pucciniomycetes</taxon>
        <taxon>Pucciniales</taxon>
        <taxon>Pucciniaceae</taxon>
        <taxon>Puccinia</taxon>
    </lineage>
</organism>
<keyword evidence="3" id="KW-1185">Reference proteome</keyword>
<dbReference type="AlphaFoldDB" id="A0A5B0P3G2"/>
<comment type="caution">
    <text evidence="2">The sequence shown here is derived from an EMBL/GenBank/DDBJ whole genome shotgun (WGS) entry which is preliminary data.</text>
</comment>
<reference evidence="2 3" key="1">
    <citation type="submission" date="2019-05" db="EMBL/GenBank/DDBJ databases">
        <title>Emergence of the Ug99 lineage of the wheat stem rust pathogen through somatic hybridization.</title>
        <authorList>
            <person name="Li F."/>
            <person name="Upadhyaya N.M."/>
            <person name="Sperschneider J."/>
            <person name="Matny O."/>
            <person name="Nguyen-Phuc H."/>
            <person name="Mago R."/>
            <person name="Raley C."/>
            <person name="Miller M.E."/>
            <person name="Silverstein K.A.T."/>
            <person name="Henningsen E."/>
            <person name="Hirsch C.D."/>
            <person name="Visser B."/>
            <person name="Pretorius Z.A."/>
            <person name="Steffenson B.J."/>
            <person name="Schwessinger B."/>
            <person name="Dodds P.N."/>
            <person name="Figueroa M."/>
        </authorList>
    </citation>
    <scope>NUCLEOTIDE SEQUENCE [LARGE SCALE GENOMIC DNA]</scope>
    <source>
        <strain evidence="2">21-0</strain>
    </source>
</reference>